<evidence type="ECO:0000256" key="3">
    <source>
        <dbReference type="ARBA" id="ARBA00022692"/>
    </source>
</evidence>
<feature type="transmembrane region" description="Helical" evidence="6">
    <location>
        <begin position="86"/>
        <end position="103"/>
    </location>
</feature>
<dbReference type="PANTHER" id="PTHR30177:SF4">
    <property type="entry name" value="OSMOPROTECTANT IMPORT PERMEASE PROTEIN OSMW"/>
    <property type="match status" value="1"/>
</dbReference>
<evidence type="ECO:0000256" key="5">
    <source>
        <dbReference type="ARBA" id="ARBA00023136"/>
    </source>
</evidence>
<dbReference type="GO" id="GO:0005886">
    <property type="term" value="C:plasma membrane"/>
    <property type="evidence" value="ECO:0007669"/>
    <property type="project" value="UniProtKB-SubCell"/>
</dbReference>
<dbReference type="GO" id="GO:0055085">
    <property type="term" value="P:transmembrane transport"/>
    <property type="evidence" value="ECO:0007669"/>
    <property type="project" value="InterPro"/>
</dbReference>
<proteinExistence type="inferred from homology"/>
<evidence type="ECO:0000256" key="6">
    <source>
        <dbReference type="RuleBase" id="RU363032"/>
    </source>
</evidence>
<evidence type="ECO:0000256" key="2">
    <source>
        <dbReference type="ARBA" id="ARBA00022448"/>
    </source>
</evidence>
<dbReference type="FunFam" id="1.10.3720.10:FF:000001">
    <property type="entry name" value="Glycine betaine ABC transporter, permease"/>
    <property type="match status" value="1"/>
</dbReference>
<dbReference type="Pfam" id="PF00528">
    <property type="entry name" value="BPD_transp_1"/>
    <property type="match status" value="1"/>
</dbReference>
<keyword evidence="2 6" id="KW-0813">Transport</keyword>
<feature type="transmembrane region" description="Helical" evidence="6">
    <location>
        <begin position="59"/>
        <end position="80"/>
    </location>
</feature>
<dbReference type="InterPro" id="IPR035906">
    <property type="entry name" value="MetI-like_sf"/>
</dbReference>
<sequence>MSGPLFVGSYVEYLTSNADSLVRLTLQHVAIIAQAIAIAVPLGVVVGTLITYNDRAATVVLWLAGVMMTVPSIALFGLLIPAFGIGQPPVVVALVLYSQLPVIRNTYVGLDRVDQAAVEAGTGLGMTRFERLRRVKLPMALPVIMAGVRNAVVVLIGIAAIGAFIGAGGLGDLIFNGVSEPDIEELVVGTVVLSLLTLSVDYGFGLIERVLRLRNGEDVELPRLVRGAVTGTDTAPDTGTSAGETA</sequence>
<dbReference type="Proteomes" id="UP001057580">
    <property type="component" value="Chromosome"/>
</dbReference>
<dbReference type="PANTHER" id="PTHR30177">
    <property type="entry name" value="GLYCINE BETAINE/L-PROLINE TRANSPORT SYSTEM PERMEASE PROTEIN PROW"/>
    <property type="match status" value="1"/>
</dbReference>
<keyword evidence="3 6" id="KW-0812">Transmembrane</keyword>
<dbReference type="KEGG" id="ssai:N0B31_14445"/>
<comment type="similarity">
    <text evidence="6">Belongs to the binding-protein-dependent transport system permease family.</text>
</comment>
<evidence type="ECO:0000259" key="7">
    <source>
        <dbReference type="PROSITE" id="PS50928"/>
    </source>
</evidence>
<protein>
    <submittedName>
        <fullName evidence="8">ABC transporter permease</fullName>
    </submittedName>
</protein>
<dbReference type="PROSITE" id="PS50928">
    <property type="entry name" value="ABC_TM1"/>
    <property type="match status" value="1"/>
</dbReference>
<gene>
    <name evidence="8" type="ORF">N0B31_14445</name>
</gene>
<evidence type="ECO:0000256" key="1">
    <source>
        <dbReference type="ARBA" id="ARBA00004141"/>
    </source>
</evidence>
<dbReference type="InterPro" id="IPR051204">
    <property type="entry name" value="ABC_transp_perm/SBD"/>
</dbReference>
<name>A0A9E7R123_9EURY</name>
<evidence type="ECO:0000313" key="8">
    <source>
        <dbReference type="EMBL" id="UWM53334.1"/>
    </source>
</evidence>
<keyword evidence="9" id="KW-1185">Reference proteome</keyword>
<reference evidence="8" key="1">
    <citation type="submission" date="2022-09" db="EMBL/GenBank/DDBJ databases">
        <title>Diverse halophilic archaea isolated from saline environments.</title>
        <authorList>
            <person name="Cui H.-L."/>
        </authorList>
    </citation>
    <scope>NUCLEOTIDE SEQUENCE</scope>
    <source>
        <strain evidence="8">ZS-35-S2</strain>
    </source>
</reference>
<feature type="domain" description="ABC transmembrane type-1" evidence="7">
    <location>
        <begin position="25"/>
        <end position="204"/>
    </location>
</feature>
<evidence type="ECO:0000256" key="4">
    <source>
        <dbReference type="ARBA" id="ARBA00022989"/>
    </source>
</evidence>
<accession>A0A9E7R123</accession>
<dbReference type="Gene3D" id="1.10.3720.10">
    <property type="entry name" value="MetI-like"/>
    <property type="match status" value="1"/>
</dbReference>
<dbReference type="GO" id="GO:0031460">
    <property type="term" value="P:glycine betaine transport"/>
    <property type="evidence" value="ECO:0007669"/>
    <property type="project" value="TreeGrafter"/>
</dbReference>
<organism evidence="8 9">
    <name type="scientific">Salinirubellus salinus</name>
    <dbReference type="NCBI Taxonomy" id="1364945"/>
    <lineage>
        <taxon>Archaea</taxon>
        <taxon>Methanobacteriati</taxon>
        <taxon>Methanobacteriota</taxon>
        <taxon>Stenosarchaea group</taxon>
        <taxon>Halobacteria</taxon>
        <taxon>Halobacteriales</taxon>
        <taxon>Natronomonadaceae</taxon>
        <taxon>Salinirubellus</taxon>
    </lineage>
</organism>
<dbReference type="CDD" id="cd06261">
    <property type="entry name" value="TM_PBP2"/>
    <property type="match status" value="1"/>
</dbReference>
<keyword evidence="5 6" id="KW-0472">Membrane</keyword>
<keyword evidence="4 6" id="KW-1133">Transmembrane helix</keyword>
<dbReference type="EMBL" id="CP104003">
    <property type="protein sequence ID" value="UWM53334.1"/>
    <property type="molecule type" value="Genomic_DNA"/>
</dbReference>
<evidence type="ECO:0000313" key="9">
    <source>
        <dbReference type="Proteomes" id="UP001057580"/>
    </source>
</evidence>
<feature type="transmembrane region" description="Helical" evidence="6">
    <location>
        <begin position="140"/>
        <end position="166"/>
    </location>
</feature>
<dbReference type="SUPFAM" id="SSF161098">
    <property type="entry name" value="MetI-like"/>
    <property type="match status" value="1"/>
</dbReference>
<dbReference type="AlphaFoldDB" id="A0A9E7R123"/>
<feature type="transmembrane region" description="Helical" evidence="6">
    <location>
        <begin position="29"/>
        <end position="52"/>
    </location>
</feature>
<dbReference type="InterPro" id="IPR000515">
    <property type="entry name" value="MetI-like"/>
</dbReference>
<comment type="subcellular location">
    <subcellularLocation>
        <location evidence="6">Cell membrane</location>
        <topology evidence="6">Multi-pass membrane protein</topology>
    </subcellularLocation>
    <subcellularLocation>
        <location evidence="1">Membrane</location>
        <topology evidence="1">Multi-pass membrane protein</topology>
    </subcellularLocation>
</comment>
<feature type="transmembrane region" description="Helical" evidence="6">
    <location>
        <begin position="186"/>
        <end position="207"/>
    </location>
</feature>